<feature type="binding site" evidence="12">
    <location>
        <position position="291"/>
    </location>
    <ligand>
        <name>S-adenosyl-L-methionine</name>
        <dbReference type="ChEBI" id="CHEBI:59789"/>
    </ligand>
</feature>
<dbReference type="GO" id="GO:0051539">
    <property type="term" value="F:4 iron, 4 sulfur cluster binding"/>
    <property type="evidence" value="ECO:0007669"/>
    <property type="project" value="UniProtKB-UniRule"/>
</dbReference>
<keyword evidence="11 12" id="KW-0411">Iron-sulfur</keyword>
<feature type="binding site" evidence="12">
    <location>
        <position position="114"/>
    </location>
    <ligand>
        <name>[4Fe-4S] cluster</name>
        <dbReference type="ChEBI" id="CHEBI:49883"/>
        <note>4Fe-4S-S-AdoMet</note>
    </ligand>
</feature>
<dbReference type="PANTHER" id="PTHR30544:SF5">
    <property type="entry name" value="RADICAL SAM CORE DOMAIN-CONTAINING PROTEIN"/>
    <property type="match status" value="1"/>
</dbReference>
<keyword evidence="6 12" id="KW-0808">Transferase</keyword>
<dbReference type="SFLD" id="SFLDF00275">
    <property type="entry name" value="adenosine_C2_methyltransferase"/>
    <property type="match status" value="1"/>
</dbReference>
<evidence type="ECO:0000313" key="14">
    <source>
        <dbReference type="EMBL" id="SJZ75854.1"/>
    </source>
</evidence>
<dbReference type="GO" id="GO:0046872">
    <property type="term" value="F:metal ion binding"/>
    <property type="evidence" value="ECO:0007669"/>
    <property type="project" value="UniProtKB-KW"/>
</dbReference>
<sequence length="344" mass="39471">MKTIYDYSYAELEALFLGWGWKKFRADQCFQWLYRKRVSSFNEMSDMSKEAIEKLSNEYCINPLELVDKQVAKDQTAKYLFKLQDGSLIETVLMHYEFGESICVTSQVGCNMGCKFCASGLLKKQRDLTSGEIVAQILYVQKELDKEEKRISNLVIMGTGEPFDNYDNVMNFCRTINHDKGLALGARHITISTCGIVPMIEKFSKEHVQYNLAISLHAPTDELRDQIMPINHAYPLNQLMAALRKYSEENNRRLTFEYVLLKGVNDSDQDARNLANLIRGMNAYVNLIPYNQVDEHGYKTCDSKSALRFYDCLMKNKVKATLRAKHGDDIDAACGQLRAKHERG</sequence>
<dbReference type="SUPFAM" id="SSF102114">
    <property type="entry name" value="Radical SAM enzymes"/>
    <property type="match status" value="1"/>
</dbReference>
<feature type="binding site" evidence="12">
    <location>
        <position position="192"/>
    </location>
    <ligand>
        <name>S-adenosyl-L-methionine</name>
        <dbReference type="ChEBI" id="CHEBI:59789"/>
    </ligand>
</feature>
<evidence type="ECO:0000259" key="13">
    <source>
        <dbReference type="PROSITE" id="PS51918"/>
    </source>
</evidence>
<evidence type="ECO:0000256" key="7">
    <source>
        <dbReference type="ARBA" id="ARBA00022691"/>
    </source>
</evidence>
<feature type="binding site" evidence="12">
    <location>
        <begin position="160"/>
        <end position="161"/>
    </location>
    <ligand>
        <name>S-adenosyl-L-methionine</name>
        <dbReference type="ChEBI" id="CHEBI:59789"/>
    </ligand>
</feature>
<dbReference type="PANTHER" id="PTHR30544">
    <property type="entry name" value="23S RRNA METHYLTRANSFERASE"/>
    <property type="match status" value="1"/>
</dbReference>
<dbReference type="RefSeq" id="WP_078711933.1">
    <property type="nucleotide sequence ID" value="NZ_FUWY01000004.1"/>
</dbReference>
<keyword evidence="2 12" id="KW-0004">4Fe-4S</keyword>
<organism evidence="14 15">
    <name type="scientific">Anaerorhabdus furcosa</name>
    <dbReference type="NCBI Taxonomy" id="118967"/>
    <lineage>
        <taxon>Bacteria</taxon>
        <taxon>Bacillati</taxon>
        <taxon>Bacillota</taxon>
        <taxon>Erysipelotrichia</taxon>
        <taxon>Erysipelotrichales</taxon>
        <taxon>Erysipelotrichaceae</taxon>
        <taxon>Anaerorhabdus</taxon>
    </lineage>
</organism>
<dbReference type="HAMAP" id="MF_01849">
    <property type="entry name" value="RNA_methyltr_RlmN"/>
    <property type="match status" value="1"/>
</dbReference>
<dbReference type="PIRSF" id="PIRSF006004">
    <property type="entry name" value="CHP00048"/>
    <property type="match status" value="1"/>
</dbReference>
<accession>A0A1T4N9D1</accession>
<keyword evidence="3 12" id="KW-0963">Cytoplasm</keyword>
<evidence type="ECO:0000256" key="3">
    <source>
        <dbReference type="ARBA" id="ARBA00022490"/>
    </source>
</evidence>
<dbReference type="InterPro" id="IPR040072">
    <property type="entry name" value="Methyltransferase_A"/>
</dbReference>
<dbReference type="Pfam" id="PF04055">
    <property type="entry name" value="Radical_SAM"/>
    <property type="match status" value="1"/>
</dbReference>
<dbReference type="InterPro" id="IPR004383">
    <property type="entry name" value="rRNA_lsu_MTrfase_RlmN/Cfr"/>
</dbReference>
<dbReference type="InterPro" id="IPR013785">
    <property type="entry name" value="Aldolase_TIM"/>
</dbReference>
<evidence type="ECO:0000256" key="2">
    <source>
        <dbReference type="ARBA" id="ARBA00022485"/>
    </source>
</evidence>
<keyword evidence="9 12" id="KW-0479">Metal-binding</keyword>
<dbReference type="InterPro" id="IPR007197">
    <property type="entry name" value="rSAM"/>
</dbReference>
<feature type="active site" description="S-methylcysteine intermediate" evidence="12">
    <location>
        <position position="334"/>
    </location>
</feature>
<evidence type="ECO:0000256" key="4">
    <source>
        <dbReference type="ARBA" id="ARBA00022552"/>
    </source>
</evidence>
<feature type="domain" description="Radical SAM core" evidence="13">
    <location>
        <begin position="96"/>
        <end position="323"/>
    </location>
</feature>
<feature type="binding site" evidence="12">
    <location>
        <position position="110"/>
    </location>
    <ligand>
        <name>[4Fe-4S] cluster</name>
        <dbReference type="ChEBI" id="CHEBI:49883"/>
        <note>4Fe-4S-S-AdoMet</note>
    </ligand>
</feature>
<comment type="miscellaneous">
    <text evidence="12">Reaction proceeds by a ping-pong mechanism involving intermediate methylation of a conserved cysteine residue.</text>
</comment>
<dbReference type="SFLD" id="SFLDG01062">
    <property type="entry name" value="methyltransferase_(Class_A)"/>
    <property type="match status" value="1"/>
</dbReference>
<dbReference type="AlphaFoldDB" id="A0A1T4N9D1"/>
<dbReference type="PROSITE" id="PS51918">
    <property type="entry name" value="RADICAL_SAM"/>
    <property type="match status" value="1"/>
</dbReference>
<dbReference type="GO" id="GO:0070475">
    <property type="term" value="P:rRNA base methylation"/>
    <property type="evidence" value="ECO:0007669"/>
    <property type="project" value="UniProtKB-UniRule"/>
</dbReference>
<keyword evidence="10 12" id="KW-0408">Iron</keyword>
<protein>
    <recommendedName>
        <fullName evidence="12">Probable dual-specificity RNA methyltransferase RlmN</fullName>
        <ecNumber evidence="12">2.1.1.192</ecNumber>
    </recommendedName>
    <alternativeName>
        <fullName evidence="12">23S rRNA (adenine(2503)-C(2))-methyltransferase</fullName>
    </alternativeName>
    <alternativeName>
        <fullName evidence="12">23S rRNA m2A2503 methyltransferase</fullName>
    </alternativeName>
    <alternativeName>
        <fullName evidence="12">Ribosomal RNA large subunit methyltransferase N</fullName>
    </alternativeName>
    <alternativeName>
        <fullName evidence="12">tRNA (adenine(37)-C(2))-methyltransferase</fullName>
    </alternativeName>
    <alternativeName>
        <fullName evidence="12">tRNA m2A37 methyltransferase</fullName>
    </alternativeName>
</protein>
<evidence type="ECO:0000256" key="5">
    <source>
        <dbReference type="ARBA" id="ARBA00022603"/>
    </source>
</evidence>
<dbReference type="GO" id="GO:0000049">
    <property type="term" value="F:tRNA binding"/>
    <property type="evidence" value="ECO:0007669"/>
    <property type="project" value="UniProtKB-UniRule"/>
</dbReference>
<dbReference type="SFLD" id="SFLDS00029">
    <property type="entry name" value="Radical_SAM"/>
    <property type="match status" value="1"/>
</dbReference>
<keyword evidence="7 12" id="KW-0949">S-adenosyl-L-methionine</keyword>
<dbReference type="InterPro" id="IPR058240">
    <property type="entry name" value="rSAM_sf"/>
</dbReference>
<dbReference type="GO" id="GO:0070040">
    <property type="term" value="F:rRNA (adenine(2503)-C2-)-methyltransferase activity"/>
    <property type="evidence" value="ECO:0007669"/>
    <property type="project" value="UniProtKB-UniRule"/>
</dbReference>
<evidence type="ECO:0000256" key="8">
    <source>
        <dbReference type="ARBA" id="ARBA00022694"/>
    </source>
</evidence>
<dbReference type="EC" id="2.1.1.192" evidence="12"/>
<dbReference type="STRING" id="118967.SAMN02745191_1533"/>
<keyword evidence="15" id="KW-1185">Reference proteome</keyword>
<comment type="caution">
    <text evidence="12">Lacks conserved residue(s) required for the propagation of feature annotation.</text>
</comment>
<evidence type="ECO:0000256" key="10">
    <source>
        <dbReference type="ARBA" id="ARBA00023004"/>
    </source>
</evidence>
<evidence type="ECO:0000256" key="1">
    <source>
        <dbReference type="ARBA" id="ARBA00004496"/>
    </source>
</evidence>
<dbReference type="InterPro" id="IPR027492">
    <property type="entry name" value="RNA_MTrfase_RlmN"/>
</dbReference>
<comment type="cofactor">
    <cofactor evidence="12">
        <name>[4Fe-4S] cluster</name>
        <dbReference type="ChEBI" id="CHEBI:49883"/>
    </cofactor>
    <text evidence="12">Binds 1 [4Fe-4S] cluster. The cluster is coordinated with 3 cysteines and an exchangeable S-adenosyl-L-methionine.</text>
</comment>
<evidence type="ECO:0000256" key="12">
    <source>
        <dbReference type="HAMAP-Rule" id="MF_01849"/>
    </source>
</evidence>
<keyword evidence="12" id="KW-1015">Disulfide bond</keyword>
<dbReference type="GO" id="GO:0005737">
    <property type="term" value="C:cytoplasm"/>
    <property type="evidence" value="ECO:0007669"/>
    <property type="project" value="UniProtKB-SubCell"/>
</dbReference>
<evidence type="ECO:0000256" key="6">
    <source>
        <dbReference type="ARBA" id="ARBA00022679"/>
    </source>
</evidence>
<dbReference type="GO" id="GO:0030488">
    <property type="term" value="P:tRNA methylation"/>
    <property type="evidence" value="ECO:0007669"/>
    <property type="project" value="UniProtKB-UniRule"/>
</dbReference>
<comment type="function">
    <text evidence="12">Specifically methylates position 2 of adenine 2503 in 23S rRNA and position 2 of adenine 37 in tRNAs.</text>
</comment>
<evidence type="ECO:0000256" key="9">
    <source>
        <dbReference type="ARBA" id="ARBA00022723"/>
    </source>
</evidence>
<dbReference type="Proteomes" id="UP000243297">
    <property type="component" value="Unassembled WGS sequence"/>
</dbReference>
<keyword evidence="4 12" id="KW-0698">rRNA processing</keyword>
<dbReference type="GO" id="GO:0019843">
    <property type="term" value="F:rRNA binding"/>
    <property type="evidence" value="ECO:0007669"/>
    <property type="project" value="UniProtKB-UniRule"/>
</dbReference>
<comment type="subcellular location">
    <subcellularLocation>
        <location evidence="1 12">Cytoplasm</location>
    </subcellularLocation>
</comment>
<dbReference type="OrthoDB" id="9793973at2"/>
<gene>
    <name evidence="12" type="primary">rlmN</name>
    <name evidence="14" type="ORF">SAMN02745191_1533</name>
</gene>
<comment type="similarity">
    <text evidence="12">Belongs to the radical SAM superfamily. RlmN family.</text>
</comment>
<feature type="binding site" evidence="12">
    <location>
        <position position="117"/>
    </location>
    <ligand>
        <name>[4Fe-4S] cluster</name>
        <dbReference type="ChEBI" id="CHEBI:49883"/>
        <note>4Fe-4S-S-AdoMet</note>
    </ligand>
</feature>
<name>A0A1T4N9D1_9FIRM</name>
<dbReference type="Gene3D" id="3.20.20.70">
    <property type="entry name" value="Aldolase class I"/>
    <property type="match status" value="1"/>
</dbReference>
<dbReference type="InterPro" id="IPR048641">
    <property type="entry name" value="RlmN_N"/>
</dbReference>
<dbReference type="GO" id="GO:0002935">
    <property type="term" value="F:tRNA (adenine(37)-C2)-methyltransferase activity"/>
    <property type="evidence" value="ECO:0007669"/>
    <property type="project" value="UniProtKB-UniRule"/>
</dbReference>
<feature type="active site" description="Proton acceptor" evidence="12">
    <location>
        <position position="90"/>
    </location>
</feature>
<evidence type="ECO:0000256" key="11">
    <source>
        <dbReference type="ARBA" id="ARBA00023014"/>
    </source>
</evidence>
<dbReference type="Pfam" id="PF21016">
    <property type="entry name" value="RlmN_N"/>
    <property type="match status" value="1"/>
</dbReference>
<dbReference type="EMBL" id="FUWY01000004">
    <property type="protein sequence ID" value="SJZ75854.1"/>
    <property type="molecule type" value="Genomic_DNA"/>
</dbReference>
<dbReference type="NCBIfam" id="TIGR00048">
    <property type="entry name" value="rRNA_mod_RlmN"/>
    <property type="match status" value="1"/>
</dbReference>
<dbReference type="Gene3D" id="1.10.150.530">
    <property type="match status" value="1"/>
</dbReference>
<keyword evidence="5 12" id="KW-0489">Methyltransferase</keyword>
<dbReference type="CDD" id="cd01335">
    <property type="entry name" value="Radical_SAM"/>
    <property type="match status" value="1"/>
</dbReference>
<keyword evidence="8 12" id="KW-0819">tRNA processing</keyword>
<reference evidence="15" key="1">
    <citation type="submission" date="2017-02" db="EMBL/GenBank/DDBJ databases">
        <authorList>
            <person name="Varghese N."/>
            <person name="Submissions S."/>
        </authorList>
    </citation>
    <scope>NUCLEOTIDE SEQUENCE [LARGE SCALE GENOMIC DNA]</scope>
    <source>
        <strain evidence="15">ATCC 25662</strain>
    </source>
</reference>
<proteinExistence type="inferred from homology"/>
<comment type="catalytic activity">
    <reaction evidence="12">
        <text>adenosine(37) in tRNA + 2 reduced [2Fe-2S]-[ferredoxin] + 2 S-adenosyl-L-methionine = 2-methyladenosine(37) in tRNA + 5'-deoxyadenosine + L-methionine + 2 oxidized [2Fe-2S]-[ferredoxin] + S-adenosyl-L-homocysteine</text>
        <dbReference type="Rhea" id="RHEA:43332"/>
        <dbReference type="Rhea" id="RHEA-COMP:10000"/>
        <dbReference type="Rhea" id="RHEA-COMP:10001"/>
        <dbReference type="Rhea" id="RHEA-COMP:10162"/>
        <dbReference type="Rhea" id="RHEA-COMP:10485"/>
        <dbReference type="ChEBI" id="CHEBI:17319"/>
        <dbReference type="ChEBI" id="CHEBI:33737"/>
        <dbReference type="ChEBI" id="CHEBI:33738"/>
        <dbReference type="ChEBI" id="CHEBI:57844"/>
        <dbReference type="ChEBI" id="CHEBI:57856"/>
        <dbReference type="ChEBI" id="CHEBI:59789"/>
        <dbReference type="ChEBI" id="CHEBI:74411"/>
        <dbReference type="ChEBI" id="CHEBI:74497"/>
        <dbReference type="EC" id="2.1.1.192"/>
    </reaction>
</comment>
<dbReference type="FunFam" id="3.20.20.70:FF:000014">
    <property type="entry name" value="Probable dual-specificity RNA methyltransferase RlmN"/>
    <property type="match status" value="1"/>
</dbReference>
<comment type="catalytic activity">
    <reaction evidence="12">
        <text>adenosine(2503) in 23S rRNA + 2 reduced [2Fe-2S]-[ferredoxin] + 2 S-adenosyl-L-methionine = 2-methyladenosine(2503) in 23S rRNA + 5'-deoxyadenosine + L-methionine + 2 oxidized [2Fe-2S]-[ferredoxin] + S-adenosyl-L-homocysteine</text>
        <dbReference type="Rhea" id="RHEA:42916"/>
        <dbReference type="Rhea" id="RHEA-COMP:10000"/>
        <dbReference type="Rhea" id="RHEA-COMP:10001"/>
        <dbReference type="Rhea" id="RHEA-COMP:10152"/>
        <dbReference type="Rhea" id="RHEA-COMP:10282"/>
        <dbReference type="ChEBI" id="CHEBI:17319"/>
        <dbReference type="ChEBI" id="CHEBI:33737"/>
        <dbReference type="ChEBI" id="CHEBI:33738"/>
        <dbReference type="ChEBI" id="CHEBI:57844"/>
        <dbReference type="ChEBI" id="CHEBI:57856"/>
        <dbReference type="ChEBI" id="CHEBI:59789"/>
        <dbReference type="ChEBI" id="CHEBI:74411"/>
        <dbReference type="ChEBI" id="CHEBI:74497"/>
        <dbReference type="EC" id="2.1.1.192"/>
    </reaction>
</comment>
<evidence type="ECO:0000313" key="15">
    <source>
        <dbReference type="Proteomes" id="UP000243297"/>
    </source>
</evidence>
<feature type="binding site" evidence="12">
    <location>
        <begin position="215"/>
        <end position="217"/>
    </location>
    <ligand>
        <name>S-adenosyl-L-methionine</name>
        <dbReference type="ChEBI" id="CHEBI:59789"/>
    </ligand>
</feature>